<dbReference type="InterPro" id="IPR001647">
    <property type="entry name" value="HTH_TetR"/>
</dbReference>
<accession>A0A097ICP1</accession>
<dbReference type="InterPro" id="IPR050109">
    <property type="entry name" value="HTH-type_TetR-like_transc_reg"/>
</dbReference>
<sequence length="194" mass="21241">MTSLRESKKAATRSALARAAAELVLRDGAEGLTVPAITAAAGVSPRTFHNYFASREEALVDFITGRVAELVVDFESLPAELDLLTAVERIVSQNLRTGDLELDSFPTLFKLCEVVESLAPQHSACVTQPILDPMIVSFRERTEGLSDFQLSTLVRIIAAAIGSALEWHYRSPEPRDPVEGEKLLREAVELIRPV</sequence>
<evidence type="ECO:0000256" key="1">
    <source>
        <dbReference type="ARBA" id="ARBA00023015"/>
    </source>
</evidence>
<organism evidence="6 7">
    <name type="scientific">Corynebacterium doosanense CAU 212 = DSM 45436</name>
    <dbReference type="NCBI Taxonomy" id="558173"/>
    <lineage>
        <taxon>Bacteria</taxon>
        <taxon>Bacillati</taxon>
        <taxon>Actinomycetota</taxon>
        <taxon>Actinomycetes</taxon>
        <taxon>Mycobacteriales</taxon>
        <taxon>Corynebacteriaceae</taxon>
        <taxon>Corynebacterium</taxon>
    </lineage>
</organism>
<keyword evidence="7" id="KW-1185">Reference proteome</keyword>
<name>A0A097ICP1_9CORY</name>
<dbReference type="Gene3D" id="1.10.357.10">
    <property type="entry name" value="Tetracycline Repressor, domain 2"/>
    <property type="match status" value="1"/>
</dbReference>
<evidence type="ECO:0000256" key="2">
    <source>
        <dbReference type="ARBA" id="ARBA00023125"/>
    </source>
</evidence>
<keyword evidence="3" id="KW-0804">Transcription</keyword>
<dbReference type="SUPFAM" id="SSF46689">
    <property type="entry name" value="Homeodomain-like"/>
    <property type="match status" value="1"/>
</dbReference>
<dbReference type="Proteomes" id="UP000029914">
    <property type="component" value="Chromosome"/>
</dbReference>
<feature type="DNA-binding region" description="H-T-H motif" evidence="4">
    <location>
        <begin position="33"/>
        <end position="52"/>
    </location>
</feature>
<keyword evidence="1" id="KW-0805">Transcription regulation</keyword>
<evidence type="ECO:0000313" key="7">
    <source>
        <dbReference type="Proteomes" id="UP000029914"/>
    </source>
</evidence>
<feature type="domain" description="HTH tetR-type" evidence="5">
    <location>
        <begin position="10"/>
        <end position="70"/>
    </location>
</feature>
<dbReference type="GO" id="GO:0000976">
    <property type="term" value="F:transcription cis-regulatory region binding"/>
    <property type="evidence" value="ECO:0007669"/>
    <property type="project" value="TreeGrafter"/>
</dbReference>
<dbReference type="Pfam" id="PF00440">
    <property type="entry name" value="TetR_N"/>
    <property type="match status" value="1"/>
</dbReference>
<dbReference type="OrthoDB" id="8688418at2"/>
<dbReference type="AlphaFoldDB" id="A0A097ICP1"/>
<gene>
    <name evidence="6" type="ORF">CDOO_00120</name>
</gene>
<dbReference type="STRING" id="558173.CDOO_00120"/>
<proteinExistence type="predicted"/>
<dbReference type="PANTHER" id="PTHR30055">
    <property type="entry name" value="HTH-TYPE TRANSCRIPTIONAL REGULATOR RUTR"/>
    <property type="match status" value="1"/>
</dbReference>
<dbReference type="PANTHER" id="PTHR30055:SF238">
    <property type="entry name" value="MYCOFACTOCIN BIOSYNTHESIS TRANSCRIPTIONAL REGULATOR MFTR-RELATED"/>
    <property type="match status" value="1"/>
</dbReference>
<dbReference type="InterPro" id="IPR009057">
    <property type="entry name" value="Homeodomain-like_sf"/>
</dbReference>
<dbReference type="EMBL" id="CP006764">
    <property type="protein sequence ID" value="AIT59905.1"/>
    <property type="molecule type" value="Genomic_DNA"/>
</dbReference>
<evidence type="ECO:0000256" key="4">
    <source>
        <dbReference type="PROSITE-ProRule" id="PRU00335"/>
    </source>
</evidence>
<dbReference type="eggNOG" id="COG1309">
    <property type="taxonomic scope" value="Bacteria"/>
</dbReference>
<keyword evidence="2 4" id="KW-0238">DNA-binding</keyword>
<dbReference type="KEGG" id="cdo:CDOO_00120"/>
<dbReference type="PROSITE" id="PS50977">
    <property type="entry name" value="HTH_TETR_2"/>
    <property type="match status" value="1"/>
</dbReference>
<dbReference type="GO" id="GO:0003700">
    <property type="term" value="F:DNA-binding transcription factor activity"/>
    <property type="evidence" value="ECO:0007669"/>
    <property type="project" value="TreeGrafter"/>
</dbReference>
<evidence type="ECO:0000259" key="5">
    <source>
        <dbReference type="PROSITE" id="PS50977"/>
    </source>
</evidence>
<dbReference type="HOGENOM" id="CLU_069356_2_3_11"/>
<evidence type="ECO:0000313" key="6">
    <source>
        <dbReference type="EMBL" id="AIT59905.1"/>
    </source>
</evidence>
<reference evidence="6 7" key="1">
    <citation type="submission" date="2013-09" db="EMBL/GenBank/DDBJ databases">
        <title>Complete genome sequence of Corynebacterium doosanense CAU 212(T) (=DSM 45436(T)), isolated from activated sludge.</title>
        <authorList>
            <person name="Schaffert L."/>
            <person name="Albersmeier A."/>
            <person name="Kalinowski J."/>
            <person name="Ruckert C."/>
        </authorList>
    </citation>
    <scope>NUCLEOTIDE SEQUENCE [LARGE SCALE GENOMIC DNA]</scope>
    <source>
        <strain evidence="6 7">CAU 212</strain>
    </source>
</reference>
<dbReference type="RefSeq" id="WP_018022354.1">
    <property type="nucleotide sequence ID" value="NZ_AQUX01000007.1"/>
</dbReference>
<protein>
    <submittedName>
        <fullName evidence="6">TetR family transcriptional regulator</fullName>
    </submittedName>
</protein>
<evidence type="ECO:0000256" key="3">
    <source>
        <dbReference type="ARBA" id="ARBA00023163"/>
    </source>
</evidence>